<evidence type="ECO:0000313" key="2">
    <source>
        <dbReference type="EMBL" id="CAK0831421.1"/>
    </source>
</evidence>
<proteinExistence type="predicted"/>
<accession>A0ABN9SI91</accession>
<protein>
    <recommendedName>
        <fullName evidence="4">Subtilisin</fullName>
    </recommendedName>
</protein>
<evidence type="ECO:0008006" key="4">
    <source>
        <dbReference type="Google" id="ProtNLM"/>
    </source>
</evidence>
<dbReference type="Proteomes" id="UP001189429">
    <property type="component" value="Unassembled WGS sequence"/>
</dbReference>
<gene>
    <name evidence="2" type="ORF">PCOR1329_LOCUS29744</name>
</gene>
<evidence type="ECO:0000313" key="3">
    <source>
        <dbReference type="Proteomes" id="UP001189429"/>
    </source>
</evidence>
<organism evidence="2 3">
    <name type="scientific">Prorocentrum cordatum</name>
    <dbReference type="NCBI Taxonomy" id="2364126"/>
    <lineage>
        <taxon>Eukaryota</taxon>
        <taxon>Sar</taxon>
        <taxon>Alveolata</taxon>
        <taxon>Dinophyceae</taxon>
        <taxon>Prorocentrales</taxon>
        <taxon>Prorocentraceae</taxon>
        <taxon>Prorocentrum</taxon>
    </lineage>
</organism>
<sequence>WLILLPPLCWPRGVGTPLLHTGYPGDPGAPRAPRAAGPSPAGSYGGSVGVSQRTAQHPWLTRLLAGALCAEMPDFPFTSIQLNYNYASRPHVDKNNLGASVIVGFGDYDGGELWVHDAEGDEELVLGG</sequence>
<feature type="non-terminal residue" evidence="2">
    <location>
        <position position="128"/>
    </location>
</feature>
<comment type="caution">
    <text evidence="2">The sequence shown here is derived from an EMBL/GenBank/DDBJ whole genome shotgun (WGS) entry which is preliminary data.</text>
</comment>
<name>A0ABN9SI91_9DINO</name>
<dbReference type="Gene3D" id="3.60.130.30">
    <property type="match status" value="1"/>
</dbReference>
<dbReference type="EMBL" id="CAUYUJ010011243">
    <property type="protein sequence ID" value="CAK0831421.1"/>
    <property type="molecule type" value="Genomic_DNA"/>
</dbReference>
<keyword evidence="3" id="KW-1185">Reference proteome</keyword>
<evidence type="ECO:0000256" key="1">
    <source>
        <dbReference type="SAM" id="MobiDB-lite"/>
    </source>
</evidence>
<feature type="compositionally biased region" description="Low complexity" evidence="1">
    <location>
        <begin position="22"/>
        <end position="42"/>
    </location>
</feature>
<feature type="region of interest" description="Disordered" evidence="1">
    <location>
        <begin position="21"/>
        <end position="48"/>
    </location>
</feature>
<feature type="non-terminal residue" evidence="2">
    <location>
        <position position="1"/>
    </location>
</feature>
<reference evidence="2" key="1">
    <citation type="submission" date="2023-10" db="EMBL/GenBank/DDBJ databases">
        <authorList>
            <person name="Chen Y."/>
            <person name="Shah S."/>
            <person name="Dougan E. K."/>
            <person name="Thang M."/>
            <person name="Chan C."/>
        </authorList>
    </citation>
    <scope>NUCLEOTIDE SEQUENCE [LARGE SCALE GENOMIC DNA]</scope>
</reference>